<reference evidence="5 6" key="1">
    <citation type="submission" date="2016-10" db="EMBL/GenBank/DDBJ databases">
        <authorList>
            <person name="de Groot N.N."/>
        </authorList>
    </citation>
    <scope>NUCLEOTIDE SEQUENCE [LARGE SCALE GENOMIC DNA]</scope>
    <source>
        <strain evidence="5 6">A52C2</strain>
    </source>
</reference>
<proteinExistence type="predicted"/>
<dbReference type="InterPro" id="IPR013780">
    <property type="entry name" value="Glyco_hydro_b"/>
</dbReference>
<evidence type="ECO:0000256" key="2">
    <source>
        <dbReference type="ARBA" id="ARBA00022679"/>
    </source>
</evidence>
<dbReference type="STRING" id="1855383.SAMN05216548_10674"/>
<sequence length="292" mass="32610">MPSDLTPSILVAEPFGGYRLLDSGHGRKLERFGPLVLNRPEEQAIWSPRLSDAEWARADAIFTGDVDEEGAGRWKRREGLAEDWVSAEGDLKFSCRFTSFRHVGIFPEQEPHWRFMRERIEAASGQPSILNLFGYTGIASLVAARAGAQVTHIDASKKAIAWARDNQTLAGLDDKPIRWICEDAMKYAQREVRRGSRYDGILLDPPKYGRGPKGEIWDIFQSLPEILTLCRDLVKPGGFIILTAYAIRASFLALHRLSEEVFGPGVEAGELALRDENGGLLPTSLFCRWTAP</sequence>
<dbReference type="InterPro" id="IPR019614">
    <property type="entry name" value="SAM-dep_methyl-trfase"/>
</dbReference>
<dbReference type="Proteomes" id="UP000199647">
    <property type="component" value="Unassembled WGS sequence"/>
</dbReference>
<gene>
    <name evidence="5" type="ORF">SAMN05216548_10674</name>
</gene>
<dbReference type="OrthoDB" id="9805492at2"/>
<evidence type="ECO:0000256" key="3">
    <source>
        <dbReference type="ARBA" id="ARBA00022691"/>
    </source>
</evidence>
<dbReference type="GO" id="GO:0008168">
    <property type="term" value="F:methyltransferase activity"/>
    <property type="evidence" value="ECO:0007669"/>
    <property type="project" value="UniProtKB-KW"/>
</dbReference>
<evidence type="ECO:0000256" key="1">
    <source>
        <dbReference type="ARBA" id="ARBA00022603"/>
    </source>
</evidence>
<dbReference type="AlphaFoldDB" id="A0A1H9HL08"/>
<keyword evidence="1 5" id="KW-0489">Methyltransferase</keyword>
<name>A0A1H9HL08_9HYPH</name>
<keyword evidence="2 5" id="KW-0808">Transferase</keyword>
<dbReference type="PANTHER" id="PTHR43042:SF2">
    <property type="entry name" value="SAM-DEPENDENT METHYLTRANSFERASE"/>
    <property type="match status" value="1"/>
</dbReference>
<evidence type="ECO:0000259" key="4">
    <source>
        <dbReference type="Pfam" id="PF10672"/>
    </source>
</evidence>
<dbReference type="InterPro" id="IPR029063">
    <property type="entry name" value="SAM-dependent_MTases_sf"/>
</dbReference>
<protein>
    <submittedName>
        <fullName evidence="5">23S rRNA (Cytosine1962-C5)-methyltransferase</fullName>
    </submittedName>
</protein>
<dbReference type="GO" id="GO:0032259">
    <property type="term" value="P:methylation"/>
    <property type="evidence" value="ECO:0007669"/>
    <property type="project" value="UniProtKB-KW"/>
</dbReference>
<dbReference type="Gene3D" id="2.60.40.1180">
    <property type="entry name" value="Golgi alpha-mannosidase II"/>
    <property type="match status" value="1"/>
</dbReference>
<dbReference type="EMBL" id="FOFG01000006">
    <property type="protein sequence ID" value="SEQ63010.1"/>
    <property type="molecule type" value="Genomic_DNA"/>
</dbReference>
<dbReference type="PANTHER" id="PTHR43042">
    <property type="entry name" value="SAM-DEPENDENT METHYLTRANSFERASE"/>
    <property type="match status" value="1"/>
</dbReference>
<dbReference type="CDD" id="cd02440">
    <property type="entry name" value="AdoMet_MTases"/>
    <property type="match status" value="1"/>
</dbReference>
<dbReference type="Pfam" id="PF10672">
    <property type="entry name" value="Methyltrans_SAM"/>
    <property type="match status" value="1"/>
</dbReference>
<keyword evidence="3" id="KW-0949">S-adenosyl-L-methionine</keyword>
<evidence type="ECO:0000313" key="6">
    <source>
        <dbReference type="Proteomes" id="UP000199647"/>
    </source>
</evidence>
<feature type="domain" description="S-adenosylmethionine-dependent methyltransferase" evidence="4">
    <location>
        <begin position="69"/>
        <end position="241"/>
    </location>
</feature>
<evidence type="ECO:0000313" key="5">
    <source>
        <dbReference type="EMBL" id="SEQ63010.1"/>
    </source>
</evidence>
<dbReference type="RefSeq" id="WP_092496443.1">
    <property type="nucleotide sequence ID" value="NZ_FOFG01000006.1"/>
</dbReference>
<keyword evidence="6" id="KW-1185">Reference proteome</keyword>
<dbReference type="Gene3D" id="3.40.50.150">
    <property type="entry name" value="Vaccinia Virus protein VP39"/>
    <property type="match status" value="1"/>
</dbReference>
<accession>A0A1H9HL08</accession>
<dbReference type="SUPFAM" id="SSF53335">
    <property type="entry name" value="S-adenosyl-L-methionine-dependent methyltransferases"/>
    <property type="match status" value="1"/>
</dbReference>
<organism evidence="5 6">
    <name type="scientific">Faunimonas pinastri</name>
    <dbReference type="NCBI Taxonomy" id="1855383"/>
    <lineage>
        <taxon>Bacteria</taxon>
        <taxon>Pseudomonadati</taxon>
        <taxon>Pseudomonadota</taxon>
        <taxon>Alphaproteobacteria</taxon>
        <taxon>Hyphomicrobiales</taxon>
        <taxon>Afifellaceae</taxon>
        <taxon>Faunimonas</taxon>
    </lineage>
</organism>